<sequence>SIDFFYSTATGLSDRDKPRAKRVVNIAIRVASIANEVRYHGSPLLVVGGLYGFNVRVMDDTGPPLDVRQKEK</sequence>
<accession>A0A0K2URH0</accession>
<name>A0A0K2URH0_LEPSM</name>
<reference evidence="1" key="1">
    <citation type="submission" date="2014-05" db="EMBL/GenBank/DDBJ databases">
        <authorList>
            <person name="Chronopoulou M."/>
        </authorList>
    </citation>
    <scope>NUCLEOTIDE SEQUENCE</scope>
    <source>
        <tissue evidence="1">Whole organism</tissue>
    </source>
</reference>
<dbReference type="AlphaFoldDB" id="A0A0K2URH0"/>
<evidence type="ECO:0000313" key="1">
    <source>
        <dbReference type="EMBL" id="CDW40675.1"/>
    </source>
</evidence>
<feature type="non-terminal residue" evidence="1">
    <location>
        <position position="1"/>
    </location>
</feature>
<proteinExistence type="predicted"/>
<dbReference type="EMBL" id="HACA01023314">
    <property type="protein sequence ID" value="CDW40675.1"/>
    <property type="molecule type" value="Transcribed_RNA"/>
</dbReference>
<protein>
    <submittedName>
        <fullName evidence="1">Uncharacterized protein</fullName>
    </submittedName>
</protein>
<organism evidence="1">
    <name type="scientific">Lepeophtheirus salmonis</name>
    <name type="common">Salmon louse</name>
    <name type="synonym">Caligus salmonis</name>
    <dbReference type="NCBI Taxonomy" id="72036"/>
    <lineage>
        <taxon>Eukaryota</taxon>
        <taxon>Metazoa</taxon>
        <taxon>Ecdysozoa</taxon>
        <taxon>Arthropoda</taxon>
        <taxon>Crustacea</taxon>
        <taxon>Multicrustacea</taxon>
        <taxon>Hexanauplia</taxon>
        <taxon>Copepoda</taxon>
        <taxon>Siphonostomatoida</taxon>
        <taxon>Caligidae</taxon>
        <taxon>Lepeophtheirus</taxon>
    </lineage>
</organism>